<accession>A0A508AMK3</accession>
<gene>
    <name evidence="1" type="ORF">FKV24_012650</name>
</gene>
<proteinExistence type="predicted"/>
<dbReference type="AlphaFoldDB" id="A0A508AMK3"/>
<comment type="caution">
    <text evidence="1">The sequence shown here is derived from an EMBL/GenBank/DDBJ whole genome shotgun (WGS) entry which is preliminary data.</text>
</comment>
<reference evidence="1 2" key="1">
    <citation type="submission" date="2019-10" db="EMBL/GenBank/DDBJ databases">
        <title>Lysobacter alkalisoli sp. nov., isolated from saline-alkaline soil.</title>
        <authorList>
            <person name="Sun J.-Q."/>
        </authorList>
    </citation>
    <scope>NUCLEOTIDE SEQUENCE [LARGE SCALE GENOMIC DNA]</scope>
    <source>
        <strain evidence="1 2">KCTC 42381</strain>
    </source>
</reference>
<dbReference type="EMBL" id="VICD02000215">
    <property type="protein sequence ID" value="KAB8180179.1"/>
    <property type="molecule type" value="Genomic_DNA"/>
</dbReference>
<evidence type="ECO:0000313" key="1">
    <source>
        <dbReference type="EMBL" id="KAB8180179.1"/>
    </source>
</evidence>
<sequence length="104" mass="11224">MSGADQVAELRRELDDLRASFDTRVADRVALILLASSISPGGDYRGMTDAEIRAHAVALRKGHDAIAGKSDAYVEAHFDSLAEVTKVDPVTVALMGRYTAGRRH</sequence>
<protein>
    <submittedName>
        <fullName evidence="1">Uncharacterized protein</fullName>
    </submittedName>
</protein>
<name>A0A508AMK3_9GAMM</name>
<dbReference type="RefSeq" id="WP_141482622.1">
    <property type="nucleotide sequence ID" value="NZ_VICD02000215.1"/>
</dbReference>
<evidence type="ECO:0000313" key="2">
    <source>
        <dbReference type="Proteomes" id="UP000320431"/>
    </source>
</evidence>
<organism evidence="1 2">
    <name type="scientific">Marilutibacter maris</name>
    <dbReference type="NCBI Taxonomy" id="1605891"/>
    <lineage>
        <taxon>Bacteria</taxon>
        <taxon>Pseudomonadati</taxon>
        <taxon>Pseudomonadota</taxon>
        <taxon>Gammaproteobacteria</taxon>
        <taxon>Lysobacterales</taxon>
        <taxon>Lysobacteraceae</taxon>
        <taxon>Marilutibacter</taxon>
    </lineage>
</organism>
<dbReference type="Proteomes" id="UP000320431">
    <property type="component" value="Unassembled WGS sequence"/>
</dbReference>